<reference evidence="2 3" key="1">
    <citation type="submission" date="2016-08" db="EMBL/GenBank/DDBJ databases">
        <authorList>
            <person name="Seilhamer J.J."/>
        </authorList>
    </citation>
    <scope>NUCLEOTIDE SEQUENCE [LARGE SCALE GENOMIC DNA]</scope>
    <source>
        <strain evidence="2 3">PH27A</strain>
    </source>
</reference>
<keyword evidence="1" id="KW-0472">Membrane</keyword>
<dbReference type="AlphaFoldDB" id="A0A1E2VAG6"/>
<organism evidence="2 3">
    <name type="scientific">Terasakiispira papahanaumokuakeensis</name>
    <dbReference type="NCBI Taxonomy" id="197479"/>
    <lineage>
        <taxon>Bacteria</taxon>
        <taxon>Pseudomonadati</taxon>
        <taxon>Pseudomonadota</taxon>
        <taxon>Gammaproteobacteria</taxon>
        <taxon>Oceanospirillales</taxon>
        <taxon>Terasakiispira</taxon>
    </lineage>
</organism>
<dbReference type="OrthoDB" id="9816361at2"/>
<feature type="transmembrane region" description="Helical" evidence="1">
    <location>
        <begin position="86"/>
        <end position="110"/>
    </location>
</feature>
<evidence type="ECO:0000313" key="3">
    <source>
        <dbReference type="Proteomes" id="UP000094291"/>
    </source>
</evidence>
<feature type="transmembrane region" description="Helical" evidence="1">
    <location>
        <begin position="130"/>
        <end position="149"/>
    </location>
</feature>
<evidence type="ECO:0000256" key="1">
    <source>
        <dbReference type="SAM" id="Phobius"/>
    </source>
</evidence>
<protein>
    <submittedName>
        <fullName evidence="2">Uncharacterized protein</fullName>
    </submittedName>
</protein>
<keyword evidence="3" id="KW-1185">Reference proteome</keyword>
<dbReference type="EMBL" id="MDTQ01000001">
    <property type="protein sequence ID" value="ODC03977.1"/>
    <property type="molecule type" value="Genomic_DNA"/>
</dbReference>
<comment type="caution">
    <text evidence="2">The sequence shown here is derived from an EMBL/GenBank/DDBJ whole genome shotgun (WGS) entry which is preliminary data.</text>
</comment>
<dbReference type="STRING" id="197479.BFW38_10935"/>
<accession>A0A1E2VAG6</accession>
<dbReference type="Proteomes" id="UP000094291">
    <property type="component" value="Unassembled WGS sequence"/>
</dbReference>
<sequence>MNGTIVEFDLETQQGVIEAEDHARYPFSLAQWRSGGLPDVGMAVSANLDQGRLTGIIRQPIGQQRAVGHTASADQAPRQQTQNLSIVAFVLLILGIPFGWIVLLPVPPLAVWSLLQLRQSPERYTATSRLLAWAALVVSLLLLGLTLAVDPQQVSPP</sequence>
<name>A0A1E2VAG6_9GAMM</name>
<evidence type="ECO:0000313" key="2">
    <source>
        <dbReference type="EMBL" id="ODC03977.1"/>
    </source>
</evidence>
<proteinExistence type="predicted"/>
<dbReference type="RefSeq" id="WP_068998678.1">
    <property type="nucleotide sequence ID" value="NZ_MDTQ01000001.1"/>
</dbReference>
<keyword evidence="1" id="KW-0812">Transmembrane</keyword>
<gene>
    <name evidence="2" type="ORF">BFW38_10935</name>
</gene>
<keyword evidence="1" id="KW-1133">Transmembrane helix</keyword>